<reference evidence="1 2" key="1">
    <citation type="submission" date="2024-05" db="EMBL/GenBank/DDBJ databases">
        <authorList>
            <person name="Busch G.E."/>
            <person name="Sharma I."/>
        </authorList>
    </citation>
    <scope>NUCLEOTIDE SEQUENCE [LARGE SCALE GENOMIC DNA]</scope>
    <source>
        <strain evidence="1 2">23GB23</strain>
    </source>
</reference>
<name>A0ABV0L530_9GAMM</name>
<sequence length="302" mass="35175">MSEMESYPLSSKLYSCIRYKEYFISKTALGVKKNGIDKYIFGFGCSRSKSVAHTSSRFECVEHYLGSIMAESLYDNDGFIARDINKKNKGFIIPKDQVLVGSIQSESNMKINATGLAIERNYFRSCEHALFELIERHISYLWWFEALNFLNVENIIKKDNAEEYNLTWGCQENNLWYSIYIILNFNGNTVSIGSCLKNKKDESIEHSKCEAIMIDQSHENTVNNVRYEKIKGEKLVFEVKKRINQAFMVKYNNEVSEICMRILNESFYTILVENEDFCVVRAFSKNVKDATNRYENENTPFL</sequence>
<evidence type="ECO:0000313" key="2">
    <source>
        <dbReference type="Proteomes" id="UP001471651"/>
    </source>
</evidence>
<gene>
    <name evidence="1" type="ORF">ABKW32_18840</name>
</gene>
<dbReference type="RefSeq" id="WP_348578069.1">
    <property type="nucleotide sequence ID" value="NZ_JBDYKN010000038.1"/>
</dbReference>
<proteinExistence type="predicted"/>
<organism evidence="1 2">
    <name type="scientific">Marinomonas primoryensis</name>
    <dbReference type="NCBI Taxonomy" id="178399"/>
    <lineage>
        <taxon>Bacteria</taxon>
        <taxon>Pseudomonadati</taxon>
        <taxon>Pseudomonadota</taxon>
        <taxon>Gammaproteobacteria</taxon>
        <taxon>Oceanospirillales</taxon>
        <taxon>Oceanospirillaceae</taxon>
        <taxon>Marinomonas</taxon>
    </lineage>
</organism>
<evidence type="ECO:0008006" key="3">
    <source>
        <dbReference type="Google" id="ProtNLM"/>
    </source>
</evidence>
<comment type="caution">
    <text evidence="1">The sequence shown here is derived from an EMBL/GenBank/DDBJ whole genome shotgun (WGS) entry which is preliminary data.</text>
</comment>
<evidence type="ECO:0000313" key="1">
    <source>
        <dbReference type="EMBL" id="MEP7731502.1"/>
    </source>
</evidence>
<accession>A0ABV0L530</accession>
<protein>
    <recommendedName>
        <fullName evidence="3">YcaO domain-containing protein</fullName>
    </recommendedName>
</protein>
<dbReference type="Proteomes" id="UP001471651">
    <property type="component" value="Unassembled WGS sequence"/>
</dbReference>
<dbReference type="EMBL" id="JBDYKN010000038">
    <property type="protein sequence ID" value="MEP7731502.1"/>
    <property type="molecule type" value="Genomic_DNA"/>
</dbReference>
<keyword evidence="2" id="KW-1185">Reference proteome</keyword>